<evidence type="ECO:0000313" key="5">
    <source>
        <dbReference type="EMBL" id="KXA91136.1"/>
    </source>
</evidence>
<proteinExistence type="predicted"/>
<reference evidence="5 6" key="1">
    <citation type="journal article" date="2016" name="Sci. Rep.">
        <title>Metabolic traits of an uncultured archaeal lineage -MSBL1- from brine pools of the Red Sea.</title>
        <authorList>
            <person name="Mwirichia R."/>
            <person name="Alam I."/>
            <person name="Rashid M."/>
            <person name="Vinu M."/>
            <person name="Ba-Alawi W."/>
            <person name="Anthony Kamau A."/>
            <person name="Kamanda Ngugi D."/>
            <person name="Goker M."/>
            <person name="Klenk H.P."/>
            <person name="Bajic V."/>
            <person name="Stingl U."/>
        </authorList>
    </citation>
    <scope>NUCLEOTIDE SEQUENCE [LARGE SCALE GENOMIC DNA]</scope>
    <source>
        <strain evidence="5">SCGC-AAA259D18</strain>
    </source>
</reference>
<dbReference type="PRINTS" id="PR00685">
    <property type="entry name" value="TIFACTORIIB"/>
</dbReference>
<dbReference type="PANTHER" id="PTHR11618">
    <property type="entry name" value="TRANSCRIPTION INITIATION FACTOR IIB-RELATED"/>
    <property type="match status" value="1"/>
</dbReference>
<dbReference type="Gene3D" id="1.10.472.10">
    <property type="entry name" value="Cyclin-like"/>
    <property type="match status" value="1"/>
</dbReference>
<keyword evidence="2" id="KW-0804">Transcription</keyword>
<feature type="compositionally biased region" description="Basic and acidic residues" evidence="3">
    <location>
        <begin position="1"/>
        <end position="23"/>
    </location>
</feature>
<evidence type="ECO:0000313" key="6">
    <source>
        <dbReference type="Proteomes" id="UP000070195"/>
    </source>
</evidence>
<dbReference type="CDD" id="cd00043">
    <property type="entry name" value="CYCLIN_SF"/>
    <property type="match status" value="1"/>
</dbReference>
<name>A0A133UAC7_9EURY</name>
<sequence>MLLEKKMDSRPEWHAEPGKKSGRADVSSGSDITQHDLGLGSRLGYSQDLSPAWRAKLRRLQKWHRRSRAVSYHDKSLRQALINLDKLCEDLTLPKSVKAEVSVLFRKARKKEITPGRNTWSVLTALIFIVARMRRMPRTEKEIAKALTRHSSLEEREAFRALRRIRKILAKELDLEVPRPMPEEYLDRFASRLNLPNKIKSKAHEICTSIPEEFKFKKASYLVAAGAIYNASRKFENRVKIREVANNLDVGVSSLSKTGKQIREFSAHF</sequence>
<evidence type="ECO:0000256" key="3">
    <source>
        <dbReference type="SAM" id="MobiDB-lite"/>
    </source>
</evidence>
<dbReference type="InterPro" id="IPR000812">
    <property type="entry name" value="TFIIB"/>
</dbReference>
<protein>
    <recommendedName>
        <fullName evidence="4">Transcription factor TFIIB cyclin-like domain-containing protein</fullName>
    </recommendedName>
</protein>
<dbReference type="InterPro" id="IPR013150">
    <property type="entry name" value="TFIIB_cyclin"/>
</dbReference>
<feature type="domain" description="Transcription factor TFIIB cyclin-like" evidence="4">
    <location>
        <begin position="182"/>
        <end position="260"/>
    </location>
</feature>
<keyword evidence="1" id="KW-0805">Transcription regulation</keyword>
<comment type="caution">
    <text evidence="5">The sequence shown here is derived from an EMBL/GenBank/DDBJ whole genome shotgun (WGS) entry which is preliminary data.</text>
</comment>
<dbReference type="Gene3D" id="1.10.472.170">
    <property type="match status" value="1"/>
</dbReference>
<dbReference type="GO" id="GO:0070897">
    <property type="term" value="P:transcription preinitiation complex assembly"/>
    <property type="evidence" value="ECO:0007669"/>
    <property type="project" value="InterPro"/>
</dbReference>
<organism evidence="5 6">
    <name type="scientific">candidate division MSBL1 archaeon SCGC-AAA259D18</name>
    <dbReference type="NCBI Taxonomy" id="1698262"/>
    <lineage>
        <taxon>Archaea</taxon>
        <taxon>Methanobacteriati</taxon>
        <taxon>Methanobacteriota</taxon>
        <taxon>candidate division MSBL1</taxon>
    </lineage>
</organism>
<evidence type="ECO:0000256" key="2">
    <source>
        <dbReference type="ARBA" id="ARBA00023163"/>
    </source>
</evidence>
<dbReference type="Proteomes" id="UP000070195">
    <property type="component" value="Unassembled WGS sequence"/>
</dbReference>
<dbReference type="AlphaFoldDB" id="A0A133UAC7"/>
<keyword evidence="6" id="KW-1185">Reference proteome</keyword>
<gene>
    <name evidence="5" type="ORF">AKJ63_01860</name>
</gene>
<dbReference type="InterPro" id="IPR036915">
    <property type="entry name" value="Cyclin-like_sf"/>
</dbReference>
<accession>A0A133UAC7</accession>
<feature type="region of interest" description="Disordered" evidence="3">
    <location>
        <begin position="1"/>
        <end position="32"/>
    </location>
</feature>
<evidence type="ECO:0000256" key="1">
    <source>
        <dbReference type="ARBA" id="ARBA00023015"/>
    </source>
</evidence>
<dbReference type="PANTHER" id="PTHR11618:SF13">
    <property type="entry name" value="TRANSCRIPTION INITIATION FACTOR IIB"/>
    <property type="match status" value="1"/>
</dbReference>
<dbReference type="SUPFAM" id="SSF47954">
    <property type="entry name" value="Cyclin-like"/>
    <property type="match status" value="2"/>
</dbReference>
<feature type="domain" description="Transcription factor TFIIB cyclin-like" evidence="4">
    <location>
        <begin position="75"/>
        <end position="146"/>
    </location>
</feature>
<dbReference type="GO" id="GO:0097550">
    <property type="term" value="C:transcription preinitiation complex"/>
    <property type="evidence" value="ECO:0007669"/>
    <property type="project" value="TreeGrafter"/>
</dbReference>
<dbReference type="EMBL" id="LHXM01000034">
    <property type="protein sequence ID" value="KXA91136.1"/>
    <property type="molecule type" value="Genomic_DNA"/>
</dbReference>
<dbReference type="GO" id="GO:0017025">
    <property type="term" value="F:TBP-class protein binding"/>
    <property type="evidence" value="ECO:0007669"/>
    <property type="project" value="InterPro"/>
</dbReference>
<dbReference type="Pfam" id="PF00382">
    <property type="entry name" value="TFIIB"/>
    <property type="match status" value="2"/>
</dbReference>
<evidence type="ECO:0000259" key="4">
    <source>
        <dbReference type="Pfam" id="PF00382"/>
    </source>
</evidence>